<evidence type="ECO:0000259" key="8">
    <source>
        <dbReference type="SMART" id="SM00382"/>
    </source>
</evidence>
<dbReference type="GO" id="GO:0005737">
    <property type="term" value="C:cytoplasm"/>
    <property type="evidence" value="ECO:0007669"/>
    <property type="project" value="UniProtKB-SubCell"/>
</dbReference>
<dbReference type="GO" id="GO:0004842">
    <property type="term" value="F:ubiquitin-protein transferase activity"/>
    <property type="evidence" value="ECO:0007669"/>
    <property type="project" value="InterPro"/>
</dbReference>
<dbReference type="Pfam" id="PF20173">
    <property type="entry name" value="ZnF_RZ-type"/>
    <property type="match status" value="1"/>
</dbReference>
<gene>
    <name evidence="9" type="ORF">GHT06_020069</name>
</gene>
<comment type="caution">
    <text evidence="9">The sequence shown here is derived from an EMBL/GenBank/DDBJ whole genome shotgun (WGS) entry which is preliminary data.</text>
</comment>
<dbReference type="InterPro" id="IPR027417">
    <property type="entry name" value="P-loop_NTPase"/>
</dbReference>
<dbReference type="GO" id="GO:0009094">
    <property type="term" value="P:L-phenylalanine biosynthetic process"/>
    <property type="evidence" value="ECO:0007669"/>
    <property type="project" value="InterPro"/>
</dbReference>
<keyword evidence="5" id="KW-0862">Zinc</keyword>
<keyword evidence="2" id="KW-0963">Cytoplasm</keyword>
<keyword evidence="6" id="KW-0391">Immunity</keyword>
<dbReference type="CDD" id="cd00009">
    <property type="entry name" value="AAA"/>
    <property type="match status" value="1"/>
</dbReference>
<dbReference type="InterPro" id="IPR018528">
    <property type="entry name" value="Preph_deHydtase_CS"/>
</dbReference>
<comment type="subcellular location">
    <subcellularLocation>
        <location evidence="1">Cytoplasm</location>
    </subcellularLocation>
</comment>
<dbReference type="GO" id="GO:0008270">
    <property type="term" value="F:zinc ion binding"/>
    <property type="evidence" value="ECO:0007669"/>
    <property type="project" value="UniProtKB-KW"/>
</dbReference>
<organism evidence="9 10">
    <name type="scientific">Daphnia sinensis</name>
    <dbReference type="NCBI Taxonomy" id="1820382"/>
    <lineage>
        <taxon>Eukaryota</taxon>
        <taxon>Metazoa</taxon>
        <taxon>Ecdysozoa</taxon>
        <taxon>Arthropoda</taxon>
        <taxon>Crustacea</taxon>
        <taxon>Branchiopoda</taxon>
        <taxon>Diplostraca</taxon>
        <taxon>Cladocera</taxon>
        <taxon>Anomopoda</taxon>
        <taxon>Daphniidae</taxon>
        <taxon>Daphnia</taxon>
        <taxon>Daphnia similis group</taxon>
    </lineage>
</organism>
<keyword evidence="10" id="KW-1185">Reference proteome</keyword>
<evidence type="ECO:0000256" key="2">
    <source>
        <dbReference type="ARBA" id="ARBA00022490"/>
    </source>
</evidence>
<dbReference type="InterPro" id="IPR003593">
    <property type="entry name" value="AAA+_ATPase"/>
</dbReference>
<dbReference type="PROSITE" id="PS00858">
    <property type="entry name" value="PREPHENATE_DEHYDR_2"/>
    <property type="match status" value="1"/>
</dbReference>
<dbReference type="SUPFAM" id="SSF52540">
    <property type="entry name" value="P-loop containing nucleoside triphosphate hydrolases"/>
    <property type="match status" value="2"/>
</dbReference>
<sequence>MFGGTRGRSKTNGTKNSLSIKQEAPEIDDGESYTAPIPKKASKTLNVKIQNKMDDQKASVSTPKNKYEQREIIWIDDGNAWSPPNAKRAKKLDIKTELRSHSCDYSGGIKESGTSNDWDSIRCLTPPPTNEIEIIDLTDEYSLLKTREEKNNVHKEYGEQAEKSSNKVAEEELSVKIEPRSPMSDSHCMTDEFELNIPPLNANHTVKAEGPSLTAIVFVAANFTEDSNLAIIGEDQHLGRWKTPQGSFERIKEIGNDLWIFKGVVPVPSLIGSEFRLVNVNNLDQSMEYEGEGRWDNRTDELLPDSWNFFIFKPKPKFRIAKIWEDFKGSNKKSETKGRIAFEFFNTIFNHVVENAIPDWNHAFETLDDCLQKIQRATGNCSSEAFCQFLDTWLEKTELLNDFDQLFLVVVGACKMDVSSSKLNQVLKIKSKDFSLYLHNFINLNQRSQDLDGILEHIAIQAGPDFWWIFFCINRMAEDMPIVLLENAENATRVVDYLIRRNDIDDVYCLLHPAFEQNPDFQLYLSKLLLQRIVIHTVDGDGSKRILCSKFLKELYQSVSAEETTDLAESGENDGTAFLNAIKTIFNSRNVSDAVRLAYCTPDYLLPVVTPIAERIIPKKLKSISEFSKEDYCYFAKLEENSFDNFPECKQLIKAKLLKMAKKSLKLGSFEEIPSLRLTILALAGTECIHYLERPKLVDLQKIIRKSPRKFFQNLDSVFKKPGTCIDKTLKPFRKGETRFIVEKLENHFDLLEEILSQLSSRRVQLIDLDSLQDPQVLAYLKSIGFADRKQAELHQEIEELRGRHKLYGLIYSTFARLNVITSGQCNTHQDAEHSQENDNESESIQVLDPKEWEAGYLKMVDPETSNGTTLQDAMQLPVPLQVVAAQWLLQVKECALFMSKIWHPLVKSWQGIKGCAMFMDKMDSMEVEIYPLRKDELHVFVSECATEWMDLARSVANGNLSFQEMDDIIKLQPDANILSQRHMLGQPIEGVSVAYRNFKNLHEIRHLIGPFVAALRFFTIRQKDPINNLYHFVQTNLLEHWDTTTLAQVTQILRIVNEDLDINPERPDTRRAMQFLSSLVTEGDTSPLIEWLREKNENDMEAMGKILHGSLLEAYGQLRTLRTRIAPFLQKEFKTYQDLLKIVRISEERFAARISGRVQPVNCKWLTSILPEIEAAVRASIISPSEDAKEKLAKISQVVIRPTNESYSMEIQLHPTGSLTLEELKQAFQLLDMAVAGESGEIDDVVAGARTNVGRIVQLSEIFDRLFVSGCISYTFCKQIVVELADMDIEIHRLREHLEEWNKAWESVEELPILALFSRSYLLRLADLIARNDKNSASYILRILLPSASFKMETLINELANRAPRLGSNGHWLTTAQPELVLPPFLIFYAKKLQSYFIDKEVVLLNVTADLLVGSSLAAYISLTRQPIEPSRILFVTTSTEQSDVKRFMKLWAVASALEDLFMIVHVERLTAAGANEIRDGIERIPPERRTKLLLLAQHQHRVQATQSLGVRLGLASDRLLDINFTAEQLRPFVSSLLPNAENLHFFSSKLPGCGKSQQAMLRASRQLPEPDYYRMSKIESRPSKTEIQAPFLHLDVAHSVSLEFNDILLLLLIHGALYDPKKAKLGFWIISPQTVIALEFASPFGVKEFPIIAYVGEHHVCECNKSFFSYDLAVMPTILGQSVTVNRSNDLVAAGKFLLIQQAGEEGLRAWDNLCSFPELFITDPLSKDLTFDLLVASFQHAENQHAPTFTALNAMASFLYKHISAMTHCMWFNESAVHIFEREDLAKIFIQNVFSMLIKVANDSVARCWSIANRGEKLNEMNWINRQRAMFLLGVGNDGSVSGMNVVGRDADALKNMFHASVLPFLQRQCIQFQEFHGFRNLTQNPTGAEVILNAMRSLLLLDGTPSSAAKVYQLDSHPSHVPVSDRLRQLIGQEQGYVLTGDNITKMMFALYRIRCGLPVVAFGEAGVGKSALFRFLIETLLGHTFAVCNVNSGTSIRSIEELIEWAITIILMDPQAQVFLFFDELNTAEPPVIAFFKELMLDRHFCGTVLPENIHLMAAANPYRRLRQDIEAPVGLAFRFAQAPEENRGSTDVHNLVYRVNDLPLAFYEHVYDFGHLCNDAEDTYIEEICRNGLPTSDFSAEDVEWFISIVQKSHRVAREMSADPESVVSLRDTTRAVQLFRWFYLSPAGREMSRKDAGIAADLTIYLVYAFRFPKRKMFLEKVFGKDQSASKNMTEVSRIIAKMLYENAHGASIGSGAIALNDALCENLFALYVCVLNGIFLIIVGRPGSSKSLSVEILKLVLSPGNHALRHSLGDLPAITEVYFQCSPLSTSSGFKALFESAKRLSVDPKTMLAMVVLDELGLADMSPEKPMKVLHAELERQSVLTTGEKEQTSYAVVALSNWVVDAAQVNRGILILHTQTDKEDLLSAAKQLTKSLVSKYVKEEEIKQITRILTESLESIVNTYEELDKREDLGGGHLFSMRDFFFCVKNFVCSVLASAVHIHTSRDFRISQYSLIQSVIRNFGGVHEKARRVVRRSMANYLQVNLTAIPEINPVDLIISNVRDSSNPLSIHIARHLMILSRSLVGLQLLNLHVKNQLDDKMSWNVLFGSCFPGDLQVTAVTRKLRQVEQAIRKGGVLILCHADQLFESLYMVLNQQYWAQGEVTMTQLALGPSIRAIALPHGPFRIIALQDTDVALNRDLMSPAILSRFEKHELRPSHLLDDAGRAWLNVIESHSVWLAVPEAIKRKQLIYGYHEESFCTLALHLQNRGVPTELDGEGEEDPLGATAIWMRSINPMAMIKLENNPCAHPKLLEVCRHYRHHFVLESIDDALQSIKSNRLVIMTNSLRHLEITLSNSSVIRLFDVNSELQLFTLLESVGDENFFHPNFCLIVQYDAVTGPIEQFQLAKYELEQRFEKSSCRIVFVVHVDPRPSKMHWVFSFGDGWDYCFVDEVVPNGPLDQHQIPLGQLIQSHAEQPLSFFIKTMTIELFKSLLLDVLGPTLQTSLASLRSSLGKVYAGIRTALALPNNQILLQLMKECLIAQLDESRTSWHVVDVVSDASFDSSSALTKALWNVFKHKISSPLAHLLVVSEVWRVTDDSSVKMWCEFVSANYPDRLMLLNPSDLFVQTPIGFGICYCLFGRLLVSFEKNHHAEPRLNGPLQWLLDYVGKNENNNSQEVKEAYFIDWFLLHVPQHLHRCLRKLPLSRMVYLVDNLFEEPAIFYFDWEHWEGKVTAALEVVSIASFAKPDTPDDGFWSTSTGRVRNWKSFIEMAVRSSLTALASPGVLKSHERFIQSISSIEDSPALVELLHHVEDLPQVWLSLRISKHILLFDPESDVKLPELQNLTSEKLFDNLTQVAISSVIRPRVASCLPTRRLMRQADLYALLTSTSACSTAEELAEMLEECPTTNSLVLRRKGREGVDLNRNCPSCSLSLTTAATEPYRHLQAPRTEMIESLFQDHQHLCSFSNNDPHCIRDFLHFLLSSNCRLRVSWRFLTVIVRTVLSTRSGSTIMDDMLSSIRCNNVTPNTNANAHSLLRALLVCSDQDVRNKMQEEPAEDVIQAAMTDDWTINRIRKLAVIRQRLAVNTNGTANAIAEWARWRKNRNDQSITDALLFFILRFSSDEGDPTRLSNILHDPRIAKELDHHKVVRDYVTTLSPLSLGFPLQAADVTANPFQECLLHAKSFNTGNFMKYRILLELQPVWAPFIARLAYHANEIFVMNGIHLLKEMGSNLVAAAKFLLPGMDNHPYLPSFTLEPNRWYLCTCGTLCCLGNCGRPVAQSVCTNCHVALGENHRLRAGARSATVGDFKPPSGIYMTRVPVVTPNFTVRNCTPVVTRFALLLNSLALMNAALNPRTQPNDIIHLLLTLPPTERQPDENCGSFMQLLSNHIIVHLDLLCQLLVTSRPQLTMTDKFRIGHLLLHKLLASSDPAFFANATEFTSGPQAREAFENGLTDLLGRQTNLAEELDEVALSDEATITFRQSLLHSETSFWAYSRRVFSDRRCVQLELARNNSLRQSLPFLNLLMDDKYMDKLDALQHFGPAMRFLALVRTVMSGEITQEEANSMSIAQGLDKLVETVSRKAVTLDRGRPVRTKQHVMDLFVGFKQLWERFSNLQNAENKTFLDYFECQQIDANVRPKAVLEQTAPLILICAGSELPEATFCYQLLNHAAEAASSIALTSFIQPHCRPGCVRLSCSNAAALTDFDESSYAHVSAEEVDRFIRDHVIDRVTLQIAESFAKTAVLGSAASTIAENVSLAVIPEFVFKDDTESRNYLLVLERRSLTWQPSSIPPHLQELILADLEKNRILAEAQSALVSAITHVYANTEPFVIRKVRNHYVSDVLEELTKAEILTERHVSNATLDIFNRHLKLQVCHSFGLLKAITMRMKGDDVFGGRVPEGWTALLPEHLMQLTSQKLRSQPDIIETLLQIIDIIAVENPVPIWLTPDESLLFALRQIEGPDWNGIPAELKMEHLGHVLLIAESLAKV</sequence>
<feature type="region of interest" description="Disordered" evidence="7">
    <location>
        <begin position="1"/>
        <end position="42"/>
    </location>
</feature>
<dbReference type="InterPro" id="IPR046439">
    <property type="entry name" value="ZF_RZ_dom"/>
</dbReference>
<evidence type="ECO:0000256" key="5">
    <source>
        <dbReference type="ARBA" id="ARBA00022833"/>
    </source>
</evidence>
<feature type="region of interest" description="Disordered" evidence="7">
    <location>
        <begin position="155"/>
        <end position="187"/>
    </location>
</feature>
<dbReference type="GO" id="GO:0004664">
    <property type="term" value="F:prephenate dehydratase activity"/>
    <property type="evidence" value="ECO:0007669"/>
    <property type="project" value="InterPro"/>
</dbReference>
<evidence type="ECO:0000256" key="3">
    <source>
        <dbReference type="ARBA" id="ARBA00022723"/>
    </source>
</evidence>
<accession>A0AAD5PPX7</accession>
<dbReference type="SMART" id="SM00382">
    <property type="entry name" value="AAA"/>
    <property type="match status" value="2"/>
</dbReference>
<reference evidence="9 10" key="1">
    <citation type="submission" date="2022-05" db="EMBL/GenBank/DDBJ databases">
        <title>A multi-omics perspective on studying reproductive biology in Daphnia sinensis.</title>
        <authorList>
            <person name="Jia J."/>
        </authorList>
    </citation>
    <scope>NUCLEOTIDE SEQUENCE [LARGE SCALE GENOMIC DNA]</scope>
    <source>
        <strain evidence="9 10">WSL</strain>
    </source>
</reference>
<feature type="compositionally biased region" description="Basic and acidic residues" evidence="7">
    <location>
        <begin position="155"/>
        <end position="179"/>
    </location>
</feature>
<name>A0AAD5PPX7_9CRUS</name>
<dbReference type="PANTHER" id="PTHR22605">
    <property type="entry name" value="RZ-TYPE DOMAIN-CONTAINING PROTEIN"/>
    <property type="match status" value="1"/>
</dbReference>
<dbReference type="GO" id="GO:0002376">
    <property type="term" value="P:immune system process"/>
    <property type="evidence" value="ECO:0007669"/>
    <property type="project" value="UniProtKB-KW"/>
</dbReference>
<keyword evidence="4" id="KW-0863">Zinc-finger</keyword>
<dbReference type="PANTHER" id="PTHR22605:SF16">
    <property type="entry name" value="E3 UBIQUITIN-PROTEIN LIGASE RNF213"/>
    <property type="match status" value="1"/>
</dbReference>
<dbReference type="EMBL" id="WJBH02000008">
    <property type="protein sequence ID" value="KAI9554792.1"/>
    <property type="molecule type" value="Genomic_DNA"/>
</dbReference>
<dbReference type="InterPro" id="IPR031248">
    <property type="entry name" value="RNF213"/>
</dbReference>
<evidence type="ECO:0000313" key="10">
    <source>
        <dbReference type="Proteomes" id="UP000820818"/>
    </source>
</evidence>
<evidence type="ECO:0000256" key="1">
    <source>
        <dbReference type="ARBA" id="ARBA00004496"/>
    </source>
</evidence>
<proteinExistence type="predicted"/>
<keyword evidence="3" id="KW-0479">Metal-binding</keyword>
<protein>
    <recommendedName>
        <fullName evidence="8">AAA+ ATPase domain-containing protein</fullName>
    </recommendedName>
</protein>
<dbReference type="Gene3D" id="3.40.50.300">
    <property type="entry name" value="P-loop containing nucleotide triphosphate hydrolases"/>
    <property type="match status" value="1"/>
</dbReference>
<feature type="domain" description="AAA+ ATPase" evidence="8">
    <location>
        <begin position="1960"/>
        <end position="2081"/>
    </location>
</feature>
<evidence type="ECO:0000256" key="4">
    <source>
        <dbReference type="ARBA" id="ARBA00022771"/>
    </source>
</evidence>
<feature type="domain" description="AAA+ ATPase" evidence="8">
    <location>
        <begin position="2284"/>
        <end position="2432"/>
    </location>
</feature>
<dbReference type="GO" id="GO:0016887">
    <property type="term" value="F:ATP hydrolysis activity"/>
    <property type="evidence" value="ECO:0007669"/>
    <property type="project" value="InterPro"/>
</dbReference>
<dbReference type="Proteomes" id="UP000820818">
    <property type="component" value="Linkage Group LG8"/>
</dbReference>
<evidence type="ECO:0000313" key="9">
    <source>
        <dbReference type="EMBL" id="KAI9554792.1"/>
    </source>
</evidence>
<feature type="compositionally biased region" description="Polar residues" evidence="7">
    <location>
        <begin position="10"/>
        <end position="20"/>
    </location>
</feature>
<evidence type="ECO:0000256" key="7">
    <source>
        <dbReference type="SAM" id="MobiDB-lite"/>
    </source>
</evidence>
<evidence type="ECO:0000256" key="6">
    <source>
        <dbReference type="ARBA" id="ARBA00022859"/>
    </source>
</evidence>